<dbReference type="InterPro" id="IPR029052">
    <property type="entry name" value="Metallo-depent_PP-like"/>
</dbReference>
<dbReference type="OrthoDB" id="9800565at2"/>
<dbReference type="SUPFAM" id="SSF56300">
    <property type="entry name" value="Metallo-dependent phosphatases"/>
    <property type="match status" value="1"/>
</dbReference>
<evidence type="ECO:0000256" key="1">
    <source>
        <dbReference type="ARBA" id="ARBA00008950"/>
    </source>
</evidence>
<name>A0A172S041_9ACTN</name>
<feature type="domain" description="Calcineurin-like phosphoesterase" evidence="2">
    <location>
        <begin position="1"/>
        <end position="184"/>
    </location>
</feature>
<keyword evidence="4" id="KW-1185">Reference proteome</keyword>
<dbReference type="Pfam" id="PF12850">
    <property type="entry name" value="Metallophos_2"/>
    <property type="match status" value="1"/>
</dbReference>
<dbReference type="PATRIC" id="fig|79604.3.peg.1978"/>
<dbReference type="AlphaFoldDB" id="A0A172S041"/>
<dbReference type="Gene3D" id="3.60.21.10">
    <property type="match status" value="1"/>
</dbReference>
<reference evidence="4" key="1">
    <citation type="submission" date="2016-10" db="EMBL/GenBank/DDBJ databases">
        <authorList>
            <person name="Varghese N."/>
        </authorList>
    </citation>
    <scope>NUCLEOTIDE SEQUENCE [LARGE SCALE GENOMIC DNA]</scope>
    <source>
        <strain evidence="4">DSM 21843</strain>
    </source>
</reference>
<dbReference type="KEGG" id="ddt:AAY81_09870"/>
<organism evidence="3 4">
    <name type="scientific">Denitrobacterium detoxificans</name>
    <dbReference type="NCBI Taxonomy" id="79604"/>
    <lineage>
        <taxon>Bacteria</taxon>
        <taxon>Bacillati</taxon>
        <taxon>Actinomycetota</taxon>
        <taxon>Coriobacteriia</taxon>
        <taxon>Eggerthellales</taxon>
        <taxon>Eggerthellaceae</taxon>
        <taxon>Denitrobacterium</taxon>
    </lineage>
</organism>
<sequence>MKLLIASDIHGSATWCRRLMDAVSRETPDRIVLLGDVLYHGPRNDLPEGYAPKEVAAMLNGVAESIVAVRGNCDAEVDQMVLAFPCMADYATLVDGDTTLFCTHGHVWSPERMPLLPSGAAFLSGHTHVKVNEDASMRVCDGVLVPARGEDVGVAGGDVRTIHLVNPGSVSIPKDGSHSFALYENGEFELVQW</sequence>
<protein>
    <recommendedName>
        <fullName evidence="2">Calcineurin-like phosphoesterase domain-containing protein</fullName>
    </recommendedName>
</protein>
<dbReference type="EMBL" id="FOEC01000001">
    <property type="protein sequence ID" value="SEO41307.1"/>
    <property type="molecule type" value="Genomic_DNA"/>
</dbReference>
<proteinExistence type="inferred from homology"/>
<dbReference type="STRING" id="79604.AAY81_09870"/>
<dbReference type="RefSeq" id="WP_066664593.1">
    <property type="nucleotide sequence ID" value="NZ_CP011402.1"/>
</dbReference>
<dbReference type="InterPro" id="IPR024654">
    <property type="entry name" value="Calcineurin-like_PHP_lpxH"/>
</dbReference>
<gene>
    <name evidence="3" type="ORF">SAMN02910314_00171</name>
</gene>
<comment type="similarity">
    <text evidence="1">Belongs to the metallophosphoesterase superfamily. YfcE family.</text>
</comment>
<dbReference type="Proteomes" id="UP000182975">
    <property type="component" value="Unassembled WGS sequence"/>
</dbReference>
<evidence type="ECO:0000259" key="2">
    <source>
        <dbReference type="Pfam" id="PF12850"/>
    </source>
</evidence>
<dbReference type="NCBIfam" id="NF006988">
    <property type="entry name" value="PRK09453.1"/>
    <property type="match status" value="1"/>
</dbReference>
<evidence type="ECO:0000313" key="4">
    <source>
        <dbReference type="Proteomes" id="UP000182975"/>
    </source>
</evidence>
<accession>A0A172S041</accession>
<evidence type="ECO:0000313" key="3">
    <source>
        <dbReference type="EMBL" id="SEO41307.1"/>
    </source>
</evidence>